<reference evidence="2" key="1">
    <citation type="journal article" date="2023" name="Nat. Plants">
        <title>Single-cell RNA sequencing provides a high-resolution roadmap for understanding the multicellular compartmentation of specialized metabolism.</title>
        <authorList>
            <person name="Sun S."/>
            <person name="Shen X."/>
            <person name="Li Y."/>
            <person name="Li Y."/>
            <person name="Wang S."/>
            <person name="Li R."/>
            <person name="Zhang H."/>
            <person name="Shen G."/>
            <person name="Guo B."/>
            <person name="Wei J."/>
            <person name="Xu J."/>
            <person name="St-Pierre B."/>
            <person name="Chen S."/>
            <person name="Sun C."/>
        </authorList>
    </citation>
    <scope>NUCLEOTIDE SEQUENCE [LARGE SCALE GENOMIC DNA]</scope>
</reference>
<dbReference type="Proteomes" id="UP001060085">
    <property type="component" value="Linkage Group LG06"/>
</dbReference>
<comment type="caution">
    <text evidence="1">The sequence shown here is derived from an EMBL/GenBank/DDBJ whole genome shotgun (WGS) entry which is preliminary data.</text>
</comment>
<sequence>MAGDLFQDLPPPSVPKAQESQSSTGQSGKESSPTPPPKPPAPALKSALKRSKPAAEEAPKPQVRNVMNGWLSFTEAASGKRLRFKTRTDASETQVIEAMKKIASHITNTSKFSKASKLAIQLIQAGSIKPSTSDNFFSILEGAMSSPTTCNEASVRADYHALFSAAQDAIECFNKKQQNMLQSWMIRAVVANDLFTDDSFVFSKASARIRESISSLPVATVDDDREEAAALDDDAKEIVADGQSKQGSSDSSKLGRQEEEVDPFGLDALMPSTSKKDDKSKEKREAMEKNRKEDNDSKKFLKAQREALISCLEIAARRYKTPWCQTVIDILVKHAHDNVSRFTSKQRDAIEKLWASIREQHMRRKQGKSVSGKLDVNAFEWLQEKYANEKISIRHAVGGATGLSSQINPSPSSSDLQRIQESIFSSKKMSNPKVFFDILIGKMKAGRIVMELFADVTPKTAENFRALCTGEKGIGKLGKPLHYKGSSFHRIIPNFMCQGGDFTKGNGTGGESIYGMKFSDENFKLKHDTRGILSMANAGANTNGSQFFITTTRTPWLDGKHVVFGKVIEGYGVVDEMEKVGSNSGQTSEKVVIEDCGEIREN</sequence>
<gene>
    <name evidence="1" type="ORF">M9H77_28730</name>
</gene>
<name>A0ACC0AG69_CATRO</name>
<evidence type="ECO:0000313" key="2">
    <source>
        <dbReference type="Proteomes" id="UP001060085"/>
    </source>
</evidence>
<proteinExistence type="predicted"/>
<dbReference type="EMBL" id="CM044706">
    <property type="protein sequence ID" value="KAI5659937.1"/>
    <property type="molecule type" value="Genomic_DNA"/>
</dbReference>
<protein>
    <submittedName>
        <fullName evidence="1">Uncharacterized protein</fullName>
    </submittedName>
</protein>
<keyword evidence="2" id="KW-1185">Reference proteome</keyword>
<evidence type="ECO:0000313" key="1">
    <source>
        <dbReference type="EMBL" id="KAI5659937.1"/>
    </source>
</evidence>
<organism evidence="1 2">
    <name type="scientific">Catharanthus roseus</name>
    <name type="common">Madagascar periwinkle</name>
    <name type="synonym">Vinca rosea</name>
    <dbReference type="NCBI Taxonomy" id="4058"/>
    <lineage>
        <taxon>Eukaryota</taxon>
        <taxon>Viridiplantae</taxon>
        <taxon>Streptophyta</taxon>
        <taxon>Embryophyta</taxon>
        <taxon>Tracheophyta</taxon>
        <taxon>Spermatophyta</taxon>
        <taxon>Magnoliopsida</taxon>
        <taxon>eudicotyledons</taxon>
        <taxon>Gunneridae</taxon>
        <taxon>Pentapetalae</taxon>
        <taxon>asterids</taxon>
        <taxon>lamiids</taxon>
        <taxon>Gentianales</taxon>
        <taxon>Apocynaceae</taxon>
        <taxon>Rauvolfioideae</taxon>
        <taxon>Vinceae</taxon>
        <taxon>Catharanthinae</taxon>
        <taxon>Catharanthus</taxon>
    </lineage>
</organism>
<accession>A0ACC0AG69</accession>